<feature type="domain" description="RNA-binding S4" evidence="2">
    <location>
        <begin position="11"/>
        <end position="70"/>
    </location>
</feature>
<evidence type="ECO:0000313" key="3">
    <source>
        <dbReference type="EMBL" id="QNT78544.1"/>
    </source>
</evidence>
<organism evidence="3 4">
    <name type="scientific">Entomobacter blattae</name>
    <dbReference type="NCBI Taxonomy" id="2762277"/>
    <lineage>
        <taxon>Bacteria</taxon>
        <taxon>Pseudomonadati</taxon>
        <taxon>Pseudomonadota</taxon>
        <taxon>Alphaproteobacteria</taxon>
        <taxon>Acetobacterales</taxon>
        <taxon>Acetobacteraceae</taxon>
        <taxon>Entomobacter</taxon>
    </lineage>
</organism>
<evidence type="ECO:0000256" key="1">
    <source>
        <dbReference type="PROSITE-ProRule" id="PRU00182"/>
    </source>
</evidence>
<name>A0A7H1NRY4_9PROT</name>
<keyword evidence="3" id="KW-0346">Stress response</keyword>
<dbReference type="SUPFAM" id="SSF55174">
    <property type="entry name" value="Alpha-L RNA-binding motif"/>
    <property type="match status" value="1"/>
</dbReference>
<dbReference type="AlphaFoldDB" id="A0A7H1NRY4"/>
<reference evidence="3 4" key="1">
    <citation type="submission" date="2020-08" db="EMBL/GenBank/DDBJ databases">
        <title>Complete genome sequence of Entomobacter blattae G55GP.</title>
        <authorList>
            <person name="Poehlein A."/>
            <person name="Guzman J."/>
            <person name="Daniel R."/>
            <person name="Vilcinskas A."/>
        </authorList>
    </citation>
    <scope>NUCLEOTIDE SEQUENCE [LARGE SCALE GENOMIC DNA]</scope>
    <source>
        <strain evidence="3 4">G55GP</strain>
    </source>
</reference>
<dbReference type="InterPro" id="IPR036986">
    <property type="entry name" value="S4_RNA-bd_sf"/>
</dbReference>
<sequence>MKNTPAAEPFIRLDLWLWYIRFTRTRSLCTQAIATNSIRVNGQHAQKPHHKIKVGDILTLPHHAGSLHIQTIQVLSLPQKRGSPAEASQFYTILKNLP</sequence>
<dbReference type="Pfam" id="PF01479">
    <property type="entry name" value="S4"/>
    <property type="match status" value="1"/>
</dbReference>
<keyword evidence="1" id="KW-0694">RNA-binding</keyword>
<protein>
    <submittedName>
        <fullName evidence="3">Heat shock protein 15</fullName>
    </submittedName>
</protein>
<dbReference type="GO" id="GO:0003723">
    <property type="term" value="F:RNA binding"/>
    <property type="evidence" value="ECO:0007669"/>
    <property type="project" value="UniProtKB-KW"/>
</dbReference>
<dbReference type="InterPro" id="IPR002942">
    <property type="entry name" value="S4_RNA-bd"/>
</dbReference>
<evidence type="ECO:0000259" key="2">
    <source>
        <dbReference type="SMART" id="SM00363"/>
    </source>
</evidence>
<dbReference type="CDD" id="cd00165">
    <property type="entry name" value="S4"/>
    <property type="match status" value="1"/>
</dbReference>
<dbReference type="Proteomes" id="UP000516349">
    <property type="component" value="Chromosome"/>
</dbReference>
<dbReference type="Gene3D" id="3.10.290.10">
    <property type="entry name" value="RNA-binding S4 domain"/>
    <property type="match status" value="1"/>
</dbReference>
<dbReference type="EMBL" id="CP060244">
    <property type="protein sequence ID" value="QNT78544.1"/>
    <property type="molecule type" value="Genomic_DNA"/>
</dbReference>
<dbReference type="RefSeq" id="WP_203412799.1">
    <property type="nucleotide sequence ID" value="NZ_CP060244.1"/>
</dbReference>
<gene>
    <name evidence="3" type="primary">hslR</name>
    <name evidence="3" type="ORF">JGUZn3_13180</name>
</gene>
<keyword evidence="4" id="KW-1185">Reference proteome</keyword>
<dbReference type="SMART" id="SM00363">
    <property type="entry name" value="S4"/>
    <property type="match status" value="1"/>
</dbReference>
<dbReference type="KEGG" id="ebla:JGUZn3_13180"/>
<dbReference type="PROSITE" id="PS50889">
    <property type="entry name" value="S4"/>
    <property type="match status" value="1"/>
</dbReference>
<accession>A0A7H1NRY4</accession>
<evidence type="ECO:0000313" key="4">
    <source>
        <dbReference type="Proteomes" id="UP000516349"/>
    </source>
</evidence>
<proteinExistence type="predicted"/>